<dbReference type="Proteomes" id="UP001234297">
    <property type="component" value="Chromosome 3"/>
</dbReference>
<proteinExistence type="predicted"/>
<keyword evidence="2" id="KW-1185">Reference proteome</keyword>
<dbReference type="EMBL" id="CM056811">
    <property type="protein sequence ID" value="KAJ8638569.1"/>
    <property type="molecule type" value="Genomic_DNA"/>
</dbReference>
<gene>
    <name evidence="1" type="ORF">MRB53_012836</name>
</gene>
<protein>
    <submittedName>
        <fullName evidence="1">Uncharacterized protein</fullName>
    </submittedName>
</protein>
<name>A0ACC2LYZ9_PERAE</name>
<reference evidence="1 2" key="1">
    <citation type="journal article" date="2022" name="Hortic Res">
        <title>A haplotype resolved chromosomal level avocado genome allows analysis of novel avocado genes.</title>
        <authorList>
            <person name="Nath O."/>
            <person name="Fletcher S.J."/>
            <person name="Hayward A."/>
            <person name="Shaw L.M."/>
            <person name="Masouleh A.K."/>
            <person name="Furtado A."/>
            <person name="Henry R.J."/>
            <person name="Mitter N."/>
        </authorList>
    </citation>
    <scope>NUCLEOTIDE SEQUENCE [LARGE SCALE GENOMIC DNA]</scope>
    <source>
        <strain evidence="2">cv. Hass</strain>
    </source>
</reference>
<evidence type="ECO:0000313" key="2">
    <source>
        <dbReference type="Proteomes" id="UP001234297"/>
    </source>
</evidence>
<evidence type="ECO:0000313" key="1">
    <source>
        <dbReference type="EMBL" id="KAJ8638569.1"/>
    </source>
</evidence>
<accession>A0ACC2LYZ9</accession>
<comment type="caution">
    <text evidence="1">The sequence shown here is derived from an EMBL/GenBank/DDBJ whole genome shotgun (WGS) entry which is preliminary data.</text>
</comment>
<organism evidence="1 2">
    <name type="scientific">Persea americana</name>
    <name type="common">Avocado</name>
    <dbReference type="NCBI Taxonomy" id="3435"/>
    <lineage>
        <taxon>Eukaryota</taxon>
        <taxon>Viridiplantae</taxon>
        <taxon>Streptophyta</taxon>
        <taxon>Embryophyta</taxon>
        <taxon>Tracheophyta</taxon>
        <taxon>Spermatophyta</taxon>
        <taxon>Magnoliopsida</taxon>
        <taxon>Magnoliidae</taxon>
        <taxon>Laurales</taxon>
        <taxon>Lauraceae</taxon>
        <taxon>Persea</taxon>
    </lineage>
</organism>
<sequence length="278" mass="31796">MRLLYVFQEIGTTYTCQDNIFQSFKFKGCASHRRPRMTWHLFLWGVLASGIRSHGQEEGFLSIDCGIAEDLNFTDAKTKIFYTSDAKLINAGTNKQISEDYMFQTLPKQYQNVRYPDDAYDPVWSPRGDNPWIPINTSSSINLSKDIGYQPPLPVMNTSVMLSNLSENFSFYFPRSNGDPRLQYHVFMHFAELERLQSNHSREFNFYMDGNYAYGPFSPKYLSVVTIFTTIPLSGRDQHTIDLCKTMSSTLPPNLNAVEVFTITQLSTSPTNSTDGKL</sequence>